<reference evidence="2" key="1">
    <citation type="journal article" date="2013" name="Nat. Genet.">
        <title>The duck genome and transcriptome provide insight into an avian influenza virus reservoir species.</title>
        <authorList>
            <person name="Huang Y."/>
            <person name="Li Y."/>
            <person name="Burt D.W."/>
            <person name="Chen H."/>
            <person name="Zhang Y."/>
            <person name="Qian W."/>
            <person name="Kim H."/>
            <person name="Gan S."/>
            <person name="Zhao Y."/>
            <person name="Li J."/>
            <person name="Yi K."/>
            <person name="Feng H."/>
            <person name="Zhu P."/>
            <person name="Li B."/>
            <person name="Liu Q."/>
            <person name="Fairley S."/>
            <person name="Magor K.E."/>
            <person name="Du Z."/>
            <person name="Hu X."/>
            <person name="Goodman L."/>
            <person name="Tafer H."/>
            <person name="Vignal A."/>
            <person name="Lee T."/>
            <person name="Kim K.W."/>
            <person name="Sheng Z."/>
            <person name="An Y."/>
            <person name="Searle S."/>
            <person name="Herrero J."/>
            <person name="Groenen M.A."/>
            <person name="Crooijmans R.P."/>
            <person name="Faraut T."/>
            <person name="Cai Q."/>
            <person name="Webster R.G."/>
            <person name="Aldridge J.R."/>
            <person name="Warren W.C."/>
            <person name="Bartschat S."/>
            <person name="Kehr S."/>
            <person name="Marz M."/>
            <person name="Stadler P.F."/>
            <person name="Smith J."/>
            <person name="Kraus R.H."/>
            <person name="Zhao Y."/>
            <person name="Ren L."/>
            <person name="Fei J."/>
            <person name="Morisson M."/>
            <person name="Kaiser P."/>
            <person name="Griffin D.K."/>
            <person name="Rao M."/>
            <person name="Pitel F."/>
            <person name="Wang J."/>
            <person name="Li N."/>
        </authorList>
    </citation>
    <scope>NUCLEOTIDE SEQUENCE [LARGE SCALE GENOMIC DNA]</scope>
</reference>
<evidence type="ECO:0000313" key="2">
    <source>
        <dbReference type="Proteomes" id="UP000296049"/>
    </source>
</evidence>
<dbReference type="AlphaFoldDB" id="R0LFY1"/>
<dbReference type="Proteomes" id="UP000296049">
    <property type="component" value="Unassembled WGS sequence"/>
</dbReference>
<dbReference type="EMBL" id="KB742777">
    <property type="protein sequence ID" value="EOB04559.1"/>
    <property type="molecule type" value="Genomic_DNA"/>
</dbReference>
<evidence type="ECO:0000313" key="1">
    <source>
        <dbReference type="EMBL" id="EOB04559.1"/>
    </source>
</evidence>
<sequence length="148" mass="16036">MTSLRHELTTIFLSSILQELVTRKLEAHVTVPTGSQHVTICSQQWDCRQDGCISRATCQQCVGDGSDPKEGQARNRLQGDPLLGRGQQPLLEGLLLLYVLPHSVAYMEGKPGDPQQQQGSHWMHSVGAGGARAAGLWLSEAGSQHNAL</sequence>
<organism evidence="1 2">
    <name type="scientific">Anas platyrhynchos</name>
    <name type="common">Mallard</name>
    <name type="synonym">Anas boschas</name>
    <dbReference type="NCBI Taxonomy" id="8839"/>
    <lineage>
        <taxon>Eukaryota</taxon>
        <taxon>Metazoa</taxon>
        <taxon>Chordata</taxon>
        <taxon>Craniata</taxon>
        <taxon>Vertebrata</taxon>
        <taxon>Euteleostomi</taxon>
        <taxon>Archelosauria</taxon>
        <taxon>Archosauria</taxon>
        <taxon>Dinosauria</taxon>
        <taxon>Saurischia</taxon>
        <taxon>Theropoda</taxon>
        <taxon>Coelurosauria</taxon>
        <taxon>Aves</taxon>
        <taxon>Neognathae</taxon>
        <taxon>Galloanserae</taxon>
        <taxon>Anseriformes</taxon>
        <taxon>Anatidae</taxon>
        <taxon>Anatinae</taxon>
        <taxon>Anas</taxon>
    </lineage>
</organism>
<name>R0LFY1_ANAPL</name>
<accession>R0LFY1</accession>
<gene>
    <name evidence="1" type="ORF">Anapl_07115</name>
</gene>
<proteinExistence type="predicted"/>
<keyword evidence="2" id="KW-1185">Reference proteome</keyword>
<protein>
    <submittedName>
        <fullName evidence="1">Uncharacterized protein</fullName>
    </submittedName>
</protein>